<keyword evidence="4" id="KW-1185">Reference proteome</keyword>
<sequence>MPAPKRPEKEPSADVRTMRHGLWSTLRHQSPEPSPDSKRAFGTLELPGGPATVGSVAMDVTVVTLVTVDVLTDTGQVVVCGMGVVVGVVVGVTVVVLGLRHAQALDTLAALPPHPDA</sequence>
<feature type="transmembrane region" description="Helical" evidence="2">
    <location>
        <begin position="75"/>
        <end position="99"/>
    </location>
</feature>
<evidence type="ECO:0000256" key="2">
    <source>
        <dbReference type="SAM" id="Phobius"/>
    </source>
</evidence>
<evidence type="ECO:0000313" key="4">
    <source>
        <dbReference type="Proteomes" id="UP000267145"/>
    </source>
</evidence>
<dbReference type="Proteomes" id="UP000267145">
    <property type="component" value="Unassembled WGS sequence"/>
</dbReference>
<proteinExistence type="predicted"/>
<feature type="region of interest" description="Disordered" evidence="1">
    <location>
        <begin position="25"/>
        <end position="45"/>
    </location>
</feature>
<accession>A0A3M9Y353</accession>
<keyword evidence="2" id="KW-0472">Membrane</keyword>
<keyword evidence="2" id="KW-1133">Transmembrane helix</keyword>
<evidence type="ECO:0000256" key="1">
    <source>
        <dbReference type="SAM" id="MobiDB-lite"/>
    </source>
</evidence>
<keyword evidence="2" id="KW-0812">Transmembrane</keyword>
<reference evidence="3 4" key="1">
    <citation type="submission" date="2018-10" db="EMBL/GenBank/DDBJ databases">
        <title>Genome sequence of Verticillium nonalfalfae VnAa140.</title>
        <authorList>
            <person name="Stajich J.E."/>
            <person name="Kasson M.T."/>
        </authorList>
    </citation>
    <scope>NUCLEOTIDE SEQUENCE [LARGE SCALE GENOMIC DNA]</scope>
    <source>
        <strain evidence="3 4">VnAa140</strain>
    </source>
</reference>
<gene>
    <name evidence="3" type="ORF">D7B24_001668</name>
</gene>
<dbReference type="GeneID" id="39605357"/>
<comment type="caution">
    <text evidence="3">The sequence shown here is derived from an EMBL/GenBank/DDBJ whole genome shotgun (WGS) entry which is preliminary data.</text>
</comment>
<name>A0A3M9Y353_9PEZI</name>
<organism evidence="3 4">
    <name type="scientific">Verticillium nonalfalfae</name>
    <dbReference type="NCBI Taxonomy" id="1051616"/>
    <lineage>
        <taxon>Eukaryota</taxon>
        <taxon>Fungi</taxon>
        <taxon>Dikarya</taxon>
        <taxon>Ascomycota</taxon>
        <taxon>Pezizomycotina</taxon>
        <taxon>Sordariomycetes</taxon>
        <taxon>Hypocreomycetidae</taxon>
        <taxon>Glomerellales</taxon>
        <taxon>Plectosphaerellaceae</taxon>
        <taxon>Verticillium</taxon>
    </lineage>
</organism>
<protein>
    <submittedName>
        <fullName evidence="3">Uncharacterized protein</fullName>
    </submittedName>
</protein>
<dbReference type="RefSeq" id="XP_028491728.1">
    <property type="nucleotide sequence ID" value="XM_028635890.1"/>
</dbReference>
<dbReference type="AlphaFoldDB" id="A0A3M9Y353"/>
<dbReference type="EMBL" id="RBVV01000135">
    <property type="protein sequence ID" value="RNJ53570.1"/>
    <property type="molecule type" value="Genomic_DNA"/>
</dbReference>
<evidence type="ECO:0000313" key="3">
    <source>
        <dbReference type="EMBL" id="RNJ53570.1"/>
    </source>
</evidence>